<name>A0A1J5IS16_9BACT</name>
<dbReference type="SMART" id="SM00845">
    <property type="entry name" value="GatB_Yqey"/>
    <property type="match status" value="1"/>
</dbReference>
<evidence type="ECO:0000259" key="11">
    <source>
        <dbReference type="SMART" id="SM00845"/>
    </source>
</evidence>
<dbReference type="STRING" id="1817892.AUK40_00310"/>
<dbReference type="InterPro" id="IPR006075">
    <property type="entry name" value="Asn/Gln-tRNA_Trfase_suB/E_cat"/>
</dbReference>
<dbReference type="EMBL" id="MNZT01000005">
    <property type="protein sequence ID" value="OIQ00014.1"/>
    <property type="molecule type" value="Genomic_DNA"/>
</dbReference>
<dbReference type="InterPro" id="IPR017959">
    <property type="entry name" value="Asn/Gln-tRNA_amidoTrfase_suB/E"/>
</dbReference>
<dbReference type="FunFam" id="1.10.10.410:FF:000001">
    <property type="entry name" value="Aspartyl/glutamyl-tRNA(Asn/Gln) amidotransferase subunit B"/>
    <property type="match status" value="1"/>
</dbReference>
<gene>
    <name evidence="10" type="primary">gatB</name>
    <name evidence="12" type="ORF">AUK40_00310</name>
</gene>
<evidence type="ECO:0000313" key="12">
    <source>
        <dbReference type="EMBL" id="OIQ00014.1"/>
    </source>
</evidence>
<proteinExistence type="inferred from homology"/>
<dbReference type="InterPro" id="IPR003789">
    <property type="entry name" value="Asn/Gln_tRNA_amidoTrase-B-like"/>
</dbReference>
<dbReference type="Proteomes" id="UP000183245">
    <property type="component" value="Unassembled WGS sequence"/>
</dbReference>
<keyword evidence="3 10" id="KW-0436">Ligase</keyword>
<evidence type="ECO:0000256" key="3">
    <source>
        <dbReference type="ARBA" id="ARBA00022598"/>
    </source>
</evidence>
<dbReference type="EC" id="6.3.5.-" evidence="10"/>
<dbReference type="InterPro" id="IPR042114">
    <property type="entry name" value="GatB_C_1"/>
</dbReference>
<dbReference type="GO" id="GO:0050567">
    <property type="term" value="F:glutaminyl-tRNA synthase (glutamine-hydrolyzing) activity"/>
    <property type="evidence" value="ECO:0007669"/>
    <property type="project" value="UniProtKB-UniRule"/>
</dbReference>
<evidence type="ECO:0000256" key="7">
    <source>
        <dbReference type="ARBA" id="ARBA00024799"/>
    </source>
</evidence>
<evidence type="ECO:0000256" key="2">
    <source>
        <dbReference type="ARBA" id="ARBA00011123"/>
    </source>
</evidence>
<evidence type="ECO:0000313" key="13">
    <source>
        <dbReference type="Proteomes" id="UP000183245"/>
    </source>
</evidence>
<dbReference type="HAMAP" id="MF_00121">
    <property type="entry name" value="GatB"/>
    <property type="match status" value="1"/>
</dbReference>
<comment type="catalytic activity">
    <reaction evidence="9 10">
        <text>L-glutamyl-tRNA(Gln) + L-glutamine + ATP + H2O = L-glutaminyl-tRNA(Gln) + L-glutamate + ADP + phosphate + H(+)</text>
        <dbReference type="Rhea" id="RHEA:17521"/>
        <dbReference type="Rhea" id="RHEA-COMP:9681"/>
        <dbReference type="Rhea" id="RHEA-COMP:9684"/>
        <dbReference type="ChEBI" id="CHEBI:15377"/>
        <dbReference type="ChEBI" id="CHEBI:15378"/>
        <dbReference type="ChEBI" id="CHEBI:29985"/>
        <dbReference type="ChEBI" id="CHEBI:30616"/>
        <dbReference type="ChEBI" id="CHEBI:43474"/>
        <dbReference type="ChEBI" id="CHEBI:58359"/>
        <dbReference type="ChEBI" id="CHEBI:78520"/>
        <dbReference type="ChEBI" id="CHEBI:78521"/>
        <dbReference type="ChEBI" id="CHEBI:456216"/>
    </reaction>
</comment>
<dbReference type="Pfam" id="PF02637">
    <property type="entry name" value="GatB_Yqey"/>
    <property type="match status" value="1"/>
</dbReference>
<dbReference type="InterPro" id="IPR004413">
    <property type="entry name" value="GatB"/>
</dbReference>
<dbReference type="NCBIfam" id="NF004014">
    <property type="entry name" value="PRK05477.1-4"/>
    <property type="match status" value="1"/>
</dbReference>
<dbReference type="PANTHER" id="PTHR11659">
    <property type="entry name" value="GLUTAMYL-TRNA GLN AMIDOTRANSFERASE SUBUNIT B MITOCHONDRIAL AND PROKARYOTIC PET112-RELATED"/>
    <property type="match status" value="1"/>
</dbReference>
<protein>
    <recommendedName>
        <fullName evidence="10">Aspartyl/glutamyl-tRNA(Asn/Gln) amidotransferase subunit B</fullName>
        <shortName evidence="10">Asp/Glu-ADT subunit B</shortName>
        <ecNumber evidence="10">6.3.5.-</ecNumber>
    </recommendedName>
</protein>
<evidence type="ECO:0000256" key="9">
    <source>
        <dbReference type="ARBA" id="ARBA00047913"/>
    </source>
</evidence>
<comment type="function">
    <text evidence="7 10">Allows the formation of correctly charged Asn-tRNA(Asn) or Gln-tRNA(Gln) through the transamidation of misacylated Asp-tRNA(Asn) or Glu-tRNA(Gln) in organisms which lack either or both of asparaginyl-tRNA or glutaminyl-tRNA synthetases. The reaction takes place in the presence of glutamine and ATP through an activated phospho-Asp-tRNA(Asn) or phospho-Glu-tRNA(Gln).</text>
</comment>
<dbReference type="GO" id="GO:0006412">
    <property type="term" value="P:translation"/>
    <property type="evidence" value="ECO:0007669"/>
    <property type="project" value="UniProtKB-UniRule"/>
</dbReference>
<dbReference type="InterPro" id="IPR023168">
    <property type="entry name" value="GatB_Yqey_C_2"/>
</dbReference>
<evidence type="ECO:0000256" key="6">
    <source>
        <dbReference type="ARBA" id="ARBA00022917"/>
    </source>
</evidence>
<dbReference type="GO" id="GO:0005524">
    <property type="term" value="F:ATP binding"/>
    <property type="evidence" value="ECO:0007669"/>
    <property type="project" value="UniProtKB-KW"/>
</dbReference>
<keyword evidence="5 10" id="KW-0067">ATP-binding</keyword>
<dbReference type="InterPro" id="IPR018027">
    <property type="entry name" value="Asn/Gln_amidotransferase"/>
</dbReference>
<evidence type="ECO:0000256" key="10">
    <source>
        <dbReference type="HAMAP-Rule" id="MF_00121"/>
    </source>
</evidence>
<dbReference type="Gene3D" id="1.10.150.380">
    <property type="entry name" value="GatB domain, N-terminal subdomain"/>
    <property type="match status" value="1"/>
</dbReference>
<evidence type="ECO:0000256" key="8">
    <source>
        <dbReference type="ARBA" id="ARBA00047380"/>
    </source>
</evidence>
<dbReference type="NCBIfam" id="NF004012">
    <property type="entry name" value="PRK05477.1-2"/>
    <property type="match status" value="1"/>
</dbReference>
<keyword evidence="6 10" id="KW-0648">Protein biosynthesis</keyword>
<comment type="subunit">
    <text evidence="2 10">Heterotrimer of A, B and C subunits.</text>
</comment>
<evidence type="ECO:0000256" key="5">
    <source>
        <dbReference type="ARBA" id="ARBA00022840"/>
    </source>
</evidence>
<evidence type="ECO:0000256" key="1">
    <source>
        <dbReference type="ARBA" id="ARBA00005306"/>
    </source>
</evidence>
<dbReference type="SUPFAM" id="SSF89095">
    <property type="entry name" value="GatB/YqeY motif"/>
    <property type="match status" value="1"/>
</dbReference>
<dbReference type="GO" id="GO:0050566">
    <property type="term" value="F:asparaginyl-tRNA synthase (glutamine-hydrolyzing) activity"/>
    <property type="evidence" value="ECO:0007669"/>
    <property type="project" value="RHEA"/>
</dbReference>
<dbReference type="NCBIfam" id="TIGR00133">
    <property type="entry name" value="gatB"/>
    <property type="match status" value="1"/>
</dbReference>
<comment type="catalytic activity">
    <reaction evidence="8 10">
        <text>L-aspartyl-tRNA(Asn) + L-glutamine + ATP + H2O = L-asparaginyl-tRNA(Asn) + L-glutamate + ADP + phosphate + 2 H(+)</text>
        <dbReference type="Rhea" id="RHEA:14513"/>
        <dbReference type="Rhea" id="RHEA-COMP:9674"/>
        <dbReference type="Rhea" id="RHEA-COMP:9677"/>
        <dbReference type="ChEBI" id="CHEBI:15377"/>
        <dbReference type="ChEBI" id="CHEBI:15378"/>
        <dbReference type="ChEBI" id="CHEBI:29985"/>
        <dbReference type="ChEBI" id="CHEBI:30616"/>
        <dbReference type="ChEBI" id="CHEBI:43474"/>
        <dbReference type="ChEBI" id="CHEBI:58359"/>
        <dbReference type="ChEBI" id="CHEBI:78515"/>
        <dbReference type="ChEBI" id="CHEBI:78516"/>
        <dbReference type="ChEBI" id="CHEBI:456216"/>
    </reaction>
</comment>
<accession>A0A1J5IS16</accession>
<keyword evidence="4 10" id="KW-0547">Nucleotide-binding</keyword>
<reference evidence="12" key="1">
    <citation type="journal article" date="2016" name="Environ. Microbiol.">
        <title>Genomic resolution of a cold subsurface aquifer community provides metabolic insights for novel microbes adapted to high CO concentrations.</title>
        <authorList>
            <person name="Probst A.J."/>
            <person name="Castelle C.J."/>
            <person name="Singh A."/>
            <person name="Brown C.T."/>
            <person name="Anantharaman K."/>
            <person name="Sharon I."/>
            <person name="Hug L.A."/>
            <person name="Burstein D."/>
            <person name="Emerson J.B."/>
            <person name="Thomas B.C."/>
            <person name="Banfield J.F."/>
        </authorList>
    </citation>
    <scope>NUCLEOTIDE SEQUENCE [LARGE SCALE GENOMIC DNA]</scope>
    <source>
        <strain evidence="12">CG2_30_54_11</strain>
    </source>
</reference>
<evidence type="ECO:0000256" key="4">
    <source>
        <dbReference type="ARBA" id="ARBA00022741"/>
    </source>
</evidence>
<sequence length="522" mass="57719">MSKNIPIIGLEIHTQLKTVSKMFCRCQADYFGAEPNTHTCPVCLGLPGALPVANQKAIEQTIRVGLALNCSIPEESKFDRKNYFYPDLVKGYQISQYDQPFCVKGYLEVDPSPSAELAKGGLASPLGIVARERHALAGGQNPLISARVRIGITRAHLEEDTAKSLHETDPKTGESYTLIDCNKSGIPLLEIVSDPDMHTIEEASAYARKVRQIVRYIGASDADMDKGQLRFDINVSISPDGDFSKYTPIVEVKNLNSFIALEKALAYEIDRQITQYEATGELYTAGSKETRGWDDVKGVTVHQRSKEEANDYRYFPEPDLPPVHVDPAWVAKLHSELPELPEAKKDRFVEQYGLKDKDAVILVDEQANADWFESAVGDKGKEFAQEVVKWLNGDITFVLRELEIELTASKLKPEYVSELVELIRSGAISGKIAKDILPEVVRDGVSPVKLVEDKGLKLVSDTGILDKAVQEVILENAAVVEQIRSGKEGAIMFLVGQVMKKTRGQANPPVVQELLRQAILSS</sequence>
<dbReference type="Gene3D" id="1.10.10.410">
    <property type="match status" value="1"/>
</dbReference>
<dbReference type="InterPro" id="IPR014746">
    <property type="entry name" value="Gln_synth/guanido_kin_cat_dom"/>
</dbReference>
<comment type="similarity">
    <text evidence="1 10">Belongs to the GatB/GatE family. GatB subfamily.</text>
</comment>
<dbReference type="AlphaFoldDB" id="A0A1J5IS16"/>
<dbReference type="SUPFAM" id="SSF55931">
    <property type="entry name" value="Glutamine synthetase/guanido kinase"/>
    <property type="match status" value="1"/>
</dbReference>
<comment type="caution">
    <text evidence="12">The sequence shown here is derived from an EMBL/GenBank/DDBJ whole genome shotgun (WGS) entry which is preliminary data.</text>
</comment>
<dbReference type="Pfam" id="PF02934">
    <property type="entry name" value="GatB_N"/>
    <property type="match status" value="1"/>
</dbReference>
<organism evidence="12 13">
    <name type="scientific">Candidatus Wirthbacteria bacterium CG2_30_54_11</name>
    <dbReference type="NCBI Taxonomy" id="1817892"/>
    <lineage>
        <taxon>Bacteria</taxon>
        <taxon>Candidatus Wirthbacteria</taxon>
    </lineage>
</organism>
<feature type="domain" description="Asn/Gln amidotransferase" evidence="11">
    <location>
        <begin position="370"/>
        <end position="519"/>
    </location>
</feature>